<dbReference type="VEuPathDB" id="FungiDB:RhiirFUN_022992"/>
<dbReference type="InterPro" id="IPR052338">
    <property type="entry name" value="Transposase_5"/>
</dbReference>
<dbReference type="Pfam" id="PF13358">
    <property type="entry name" value="DDE_3"/>
    <property type="match status" value="1"/>
</dbReference>
<dbReference type="Pfam" id="PF01498">
    <property type="entry name" value="HTH_Tnp_Tc3_2"/>
    <property type="match status" value="1"/>
</dbReference>
<evidence type="ECO:0000259" key="1">
    <source>
        <dbReference type="Pfam" id="PF01498"/>
    </source>
</evidence>
<dbReference type="InterPro" id="IPR036397">
    <property type="entry name" value="RNaseH_sf"/>
</dbReference>
<evidence type="ECO:0000313" key="3">
    <source>
        <dbReference type="EMBL" id="CAB5366076.1"/>
    </source>
</evidence>
<dbReference type="GO" id="GO:0006313">
    <property type="term" value="P:DNA transposition"/>
    <property type="evidence" value="ECO:0007669"/>
    <property type="project" value="InterPro"/>
</dbReference>
<comment type="caution">
    <text evidence="3">The sequence shown here is derived from an EMBL/GenBank/DDBJ whole genome shotgun (WGS) entry which is preliminary data.</text>
</comment>
<dbReference type="PANTHER" id="PTHR23022:SF135">
    <property type="entry name" value="SI:DKEY-77F5.3"/>
    <property type="match status" value="1"/>
</dbReference>
<reference evidence="3" key="1">
    <citation type="submission" date="2020-05" db="EMBL/GenBank/DDBJ databases">
        <authorList>
            <person name="Rincon C."/>
            <person name="Sanders R I."/>
            <person name="Robbins C."/>
            <person name="Chaturvedi A."/>
        </authorList>
    </citation>
    <scope>NUCLEOTIDE SEQUENCE</scope>
    <source>
        <strain evidence="3">CHB12</strain>
    </source>
</reference>
<dbReference type="GO" id="GO:0003677">
    <property type="term" value="F:DNA binding"/>
    <property type="evidence" value="ECO:0007669"/>
    <property type="project" value="InterPro"/>
</dbReference>
<dbReference type="AlphaFoldDB" id="A0A915Z9I8"/>
<dbReference type="InterPro" id="IPR009057">
    <property type="entry name" value="Homeodomain-like_sf"/>
</dbReference>
<protein>
    <recommendedName>
        <fullName evidence="5">Transposable element tc3 transposase</fullName>
    </recommendedName>
</protein>
<evidence type="ECO:0008006" key="5">
    <source>
        <dbReference type="Google" id="ProtNLM"/>
    </source>
</evidence>
<dbReference type="InterPro" id="IPR047655">
    <property type="entry name" value="Transpos_IS630-like"/>
</dbReference>
<accession>A0A915Z9I8</accession>
<dbReference type="NCBIfam" id="NF033545">
    <property type="entry name" value="transpos_IS630"/>
    <property type="match status" value="1"/>
</dbReference>
<dbReference type="SUPFAM" id="SSF46689">
    <property type="entry name" value="Homeodomain-like"/>
    <property type="match status" value="1"/>
</dbReference>
<name>A0A915Z9I8_9GLOM</name>
<dbReference type="InterPro" id="IPR038717">
    <property type="entry name" value="Tc1-like_DDE_dom"/>
</dbReference>
<dbReference type="EMBL" id="CAGKOT010000022">
    <property type="protein sequence ID" value="CAB5366076.1"/>
    <property type="molecule type" value="Genomic_DNA"/>
</dbReference>
<dbReference type="InterPro" id="IPR002492">
    <property type="entry name" value="Transposase_Tc1-like"/>
</dbReference>
<evidence type="ECO:0000259" key="2">
    <source>
        <dbReference type="Pfam" id="PF13358"/>
    </source>
</evidence>
<feature type="domain" description="Transposase Tc1-like" evidence="1">
    <location>
        <begin position="69"/>
        <end position="139"/>
    </location>
</feature>
<dbReference type="Proteomes" id="UP000684084">
    <property type="component" value="Unassembled WGS sequence"/>
</dbReference>
<dbReference type="Gene3D" id="3.30.420.10">
    <property type="entry name" value="Ribonuclease H-like superfamily/Ribonuclease H"/>
    <property type="match status" value="1"/>
</dbReference>
<sequence length="326" mass="38293">MPLSKQETQRQTILQFWRQGIRTAAKIHSLTKIPLRTIYRNLKKIKKTGDVKHRGGNGRISKITQKAAREIGQYIRRKPTITAKFIAAKLEDVGVNVSRSTVSRYLTSHGYKNALPLATPMLTPAHKHKRIEWAQNHMNDDWQNTLFSDETAFQLFRNTVRHWYKKQRPIRPIPKDRSKIFAWGGFCIRGKTSLFCFRGIMDGKFYTKILERQIPEVYSMLGDSWRLQQDNDPKHTSRVAKEFLKNNVPEVMDWPSNSPDLNPIENLWAIVKRNTELRRPKNLNELDVFLHEEWVKIPNNLLINLVNSMPQRCREVIDRNGERIPY</sequence>
<dbReference type="OrthoDB" id="2412677at2759"/>
<gene>
    <name evidence="3" type="ORF">CHRIB12_LOCUS10684</name>
</gene>
<dbReference type="PANTHER" id="PTHR23022">
    <property type="entry name" value="TRANSPOSABLE ELEMENT-RELATED"/>
    <property type="match status" value="1"/>
</dbReference>
<evidence type="ECO:0000313" key="4">
    <source>
        <dbReference type="Proteomes" id="UP000684084"/>
    </source>
</evidence>
<feature type="domain" description="Tc1-like transposase DDE" evidence="2">
    <location>
        <begin position="145"/>
        <end position="286"/>
    </location>
</feature>
<organism evidence="3 4">
    <name type="scientific">Rhizophagus irregularis</name>
    <dbReference type="NCBI Taxonomy" id="588596"/>
    <lineage>
        <taxon>Eukaryota</taxon>
        <taxon>Fungi</taxon>
        <taxon>Fungi incertae sedis</taxon>
        <taxon>Mucoromycota</taxon>
        <taxon>Glomeromycotina</taxon>
        <taxon>Glomeromycetes</taxon>
        <taxon>Glomerales</taxon>
        <taxon>Glomeraceae</taxon>
        <taxon>Rhizophagus</taxon>
    </lineage>
</organism>
<proteinExistence type="predicted"/>
<dbReference type="GO" id="GO:0015074">
    <property type="term" value="P:DNA integration"/>
    <property type="evidence" value="ECO:0007669"/>
    <property type="project" value="InterPro"/>
</dbReference>